<comment type="similarity">
    <text evidence="1">In the C-terminal section; belongs to the class-I pyridoxal-phosphate-dependent aminotransferase family.</text>
</comment>
<dbReference type="InterPro" id="IPR015421">
    <property type="entry name" value="PyrdxlP-dep_Trfase_major"/>
</dbReference>
<name>A7HVH8_PARL1</name>
<keyword evidence="2" id="KW-0663">Pyridoxal phosphate</keyword>
<dbReference type="PRINTS" id="PR00035">
    <property type="entry name" value="HTHGNTR"/>
</dbReference>
<dbReference type="SUPFAM" id="SSF53383">
    <property type="entry name" value="PLP-dependent transferases"/>
    <property type="match status" value="1"/>
</dbReference>
<dbReference type="Gene3D" id="1.10.10.10">
    <property type="entry name" value="Winged helix-like DNA-binding domain superfamily/Winged helix DNA-binding domain"/>
    <property type="match status" value="1"/>
</dbReference>
<dbReference type="PANTHER" id="PTHR46577">
    <property type="entry name" value="HTH-TYPE TRANSCRIPTIONAL REGULATORY PROTEIN GABR"/>
    <property type="match status" value="1"/>
</dbReference>
<evidence type="ECO:0000256" key="5">
    <source>
        <dbReference type="ARBA" id="ARBA00023163"/>
    </source>
</evidence>
<evidence type="ECO:0000256" key="1">
    <source>
        <dbReference type="ARBA" id="ARBA00005384"/>
    </source>
</evidence>
<dbReference type="CDD" id="cd07377">
    <property type="entry name" value="WHTH_GntR"/>
    <property type="match status" value="1"/>
</dbReference>
<evidence type="ECO:0000256" key="4">
    <source>
        <dbReference type="ARBA" id="ARBA00023125"/>
    </source>
</evidence>
<dbReference type="STRING" id="402881.Plav_2297"/>
<evidence type="ECO:0000313" key="7">
    <source>
        <dbReference type="EMBL" id="ABS63911.1"/>
    </source>
</evidence>
<dbReference type="RefSeq" id="WP_012111217.1">
    <property type="nucleotide sequence ID" value="NC_009719.1"/>
</dbReference>
<dbReference type="KEGG" id="pla:Plav_2297"/>
<evidence type="ECO:0000259" key="6">
    <source>
        <dbReference type="PROSITE" id="PS50949"/>
    </source>
</evidence>
<dbReference type="Pfam" id="PF00392">
    <property type="entry name" value="GntR"/>
    <property type="match status" value="1"/>
</dbReference>
<evidence type="ECO:0000256" key="2">
    <source>
        <dbReference type="ARBA" id="ARBA00022898"/>
    </source>
</evidence>
<protein>
    <submittedName>
        <fullName evidence="7">Putative transcriptional regulator, GntR family</fullName>
    </submittedName>
</protein>
<sequence>MASPLPLGTLALDNEAQTPLYRQLYDALREAILDGRLHPGARLPSSRVLAGDLGVGRNTVLAAYDQLTAEGYLEGQVGSGTQVAAILPDSLLQLDRQARAMPLKIAASNMRKLSKRGEALSATRRLAPAYKRGQGQAFQHGLPAIDQFPALLWSRLLARHARDPRNGCFGYEVGMGLPALREAIAAYAGAARGVVCTADQVIVTVGAQGALDLAARMLLDPGDPVWVEDPGYLGARGAFLGAGAELVPVPVDGEGIDVEAGIARHETPKLIYVTPSHQFPLGATLSLPRRLALLDHARRSGAWILEDDYDSEYRYQGRPIASLQGLDRAGTVIYMGTFAKTLFPALKIGYLIVPQNLVDAFATAIRITGHVPPTAVQAALADFIGEGHFGGHVRRMRALYAERRNILLRALENELSPWLRAAPGEGGLQLSAFLADTADDRAMARAASEAGIHVSPLSLYRLEEGRPGLYMGYASVPETDLAKSAGRLAATLKAAGCPRHI</sequence>
<keyword evidence="5" id="KW-0804">Transcription</keyword>
<dbReference type="eggNOG" id="COG1167">
    <property type="taxonomic scope" value="Bacteria"/>
</dbReference>
<dbReference type="GO" id="GO:0003700">
    <property type="term" value="F:DNA-binding transcription factor activity"/>
    <property type="evidence" value="ECO:0007669"/>
    <property type="project" value="InterPro"/>
</dbReference>
<dbReference type="PANTHER" id="PTHR46577:SF1">
    <property type="entry name" value="HTH-TYPE TRANSCRIPTIONAL REGULATORY PROTEIN GABR"/>
    <property type="match status" value="1"/>
</dbReference>
<dbReference type="HOGENOM" id="CLU_017584_0_1_5"/>
<dbReference type="EMBL" id="CP000774">
    <property type="protein sequence ID" value="ABS63911.1"/>
    <property type="molecule type" value="Genomic_DNA"/>
</dbReference>
<reference evidence="7 8" key="1">
    <citation type="journal article" date="2011" name="Stand. Genomic Sci.">
        <title>Complete genome sequence of Parvibaculum lavamentivorans type strain (DS-1(T)).</title>
        <authorList>
            <person name="Schleheck D."/>
            <person name="Weiss M."/>
            <person name="Pitluck S."/>
            <person name="Bruce D."/>
            <person name="Land M.L."/>
            <person name="Han S."/>
            <person name="Saunders E."/>
            <person name="Tapia R."/>
            <person name="Detter C."/>
            <person name="Brettin T."/>
            <person name="Han J."/>
            <person name="Woyke T."/>
            <person name="Goodwin L."/>
            <person name="Pennacchio L."/>
            <person name="Nolan M."/>
            <person name="Cook A.M."/>
            <person name="Kjelleberg S."/>
            <person name="Thomas T."/>
        </authorList>
    </citation>
    <scope>NUCLEOTIDE SEQUENCE [LARGE SCALE GENOMIC DNA]</scope>
    <source>
        <strain evidence="8">DS-1 / DSM 13023 / NCIMB 13966</strain>
    </source>
</reference>
<dbReference type="Pfam" id="PF00155">
    <property type="entry name" value="Aminotran_1_2"/>
    <property type="match status" value="1"/>
</dbReference>
<keyword evidence="3" id="KW-0805">Transcription regulation</keyword>
<dbReference type="Proteomes" id="UP000006377">
    <property type="component" value="Chromosome"/>
</dbReference>
<dbReference type="SMART" id="SM00345">
    <property type="entry name" value="HTH_GNTR"/>
    <property type="match status" value="1"/>
</dbReference>
<dbReference type="Gene3D" id="3.40.640.10">
    <property type="entry name" value="Type I PLP-dependent aspartate aminotransferase-like (Major domain)"/>
    <property type="match status" value="1"/>
</dbReference>
<dbReference type="InterPro" id="IPR000524">
    <property type="entry name" value="Tscrpt_reg_HTH_GntR"/>
</dbReference>
<proteinExistence type="inferred from homology"/>
<keyword evidence="8" id="KW-1185">Reference proteome</keyword>
<dbReference type="InterPro" id="IPR015424">
    <property type="entry name" value="PyrdxlP-dep_Trfase"/>
</dbReference>
<dbReference type="OrthoDB" id="9808770at2"/>
<dbReference type="PROSITE" id="PS50949">
    <property type="entry name" value="HTH_GNTR"/>
    <property type="match status" value="1"/>
</dbReference>
<dbReference type="SUPFAM" id="SSF46785">
    <property type="entry name" value="Winged helix' DNA-binding domain"/>
    <property type="match status" value="1"/>
</dbReference>
<gene>
    <name evidence="7" type="ordered locus">Plav_2297</name>
</gene>
<feature type="domain" description="HTH gntR-type" evidence="6">
    <location>
        <begin position="18"/>
        <end position="86"/>
    </location>
</feature>
<dbReference type="CDD" id="cd00609">
    <property type="entry name" value="AAT_like"/>
    <property type="match status" value="1"/>
</dbReference>
<dbReference type="InterPro" id="IPR036390">
    <property type="entry name" value="WH_DNA-bd_sf"/>
</dbReference>
<evidence type="ECO:0000313" key="8">
    <source>
        <dbReference type="Proteomes" id="UP000006377"/>
    </source>
</evidence>
<evidence type="ECO:0000256" key="3">
    <source>
        <dbReference type="ARBA" id="ARBA00023015"/>
    </source>
</evidence>
<dbReference type="InterPro" id="IPR036388">
    <property type="entry name" value="WH-like_DNA-bd_sf"/>
</dbReference>
<organism evidence="7 8">
    <name type="scientific">Parvibaculum lavamentivorans (strain DS-1 / DSM 13023 / NCIMB 13966)</name>
    <dbReference type="NCBI Taxonomy" id="402881"/>
    <lineage>
        <taxon>Bacteria</taxon>
        <taxon>Pseudomonadati</taxon>
        <taxon>Pseudomonadota</taxon>
        <taxon>Alphaproteobacteria</taxon>
        <taxon>Hyphomicrobiales</taxon>
        <taxon>Parvibaculaceae</taxon>
        <taxon>Parvibaculum</taxon>
    </lineage>
</organism>
<keyword evidence="4" id="KW-0238">DNA-binding</keyword>
<accession>A7HVH8</accession>
<dbReference type="InterPro" id="IPR051446">
    <property type="entry name" value="HTH_trans_reg/aminotransferase"/>
</dbReference>
<dbReference type="AlphaFoldDB" id="A7HVH8"/>
<dbReference type="GO" id="GO:0003677">
    <property type="term" value="F:DNA binding"/>
    <property type="evidence" value="ECO:0007669"/>
    <property type="project" value="UniProtKB-KW"/>
</dbReference>
<dbReference type="GO" id="GO:0030170">
    <property type="term" value="F:pyridoxal phosphate binding"/>
    <property type="evidence" value="ECO:0007669"/>
    <property type="project" value="InterPro"/>
</dbReference>
<dbReference type="InterPro" id="IPR004839">
    <property type="entry name" value="Aminotransferase_I/II_large"/>
</dbReference>